<dbReference type="Gene3D" id="2.30.30.40">
    <property type="entry name" value="SH3 Domains"/>
    <property type="match status" value="1"/>
</dbReference>
<keyword evidence="2" id="KW-0645">Protease</keyword>
<proteinExistence type="inferred from homology"/>
<keyword evidence="4" id="KW-0788">Thiol protease</keyword>
<dbReference type="PROSITE" id="PS51935">
    <property type="entry name" value="NLPC_P60"/>
    <property type="match status" value="1"/>
</dbReference>
<comment type="similarity">
    <text evidence="1">Belongs to the peptidase C40 family.</text>
</comment>
<comment type="caution">
    <text evidence="6">The sequence shown here is derived from an EMBL/GenBank/DDBJ whole genome shotgun (WGS) entry which is preliminary data.</text>
</comment>
<name>A0A9D5K039_9BACT</name>
<dbReference type="PANTHER" id="PTHR47053:SF1">
    <property type="entry name" value="MUREIN DD-ENDOPEPTIDASE MEPH-RELATED"/>
    <property type="match status" value="1"/>
</dbReference>
<evidence type="ECO:0000256" key="2">
    <source>
        <dbReference type="ARBA" id="ARBA00022670"/>
    </source>
</evidence>
<dbReference type="InterPro" id="IPR000064">
    <property type="entry name" value="NLP_P60_dom"/>
</dbReference>
<evidence type="ECO:0000256" key="4">
    <source>
        <dbReference type="ARBA" id="ARBA00022807"/>
    </source>
</evidence>
<evidence type="ECO:0000313" key="7">
    <source>
        <dbReference type="Proteomes" id="UP000649604"/>
    </source>
</evidence>
<dbReference type="AlphaFoldDB" id="A0A9D5K039"/>
<accession>A0A9D5K039</accession>
<dbReference type="InterPro" id="IPR038765">
    <property type="entry name" value="Papain-like_cys_pep_sf"/>
</dbReference>
<protein>
    <recommendedName>
        <fullName evidence="5">NlpC/P60 domain-containing protein</fullName>
    </recommendedName>
</protein>
<dbReference type="Proteomes" id="UP000649604">
    <property type="component" value="Unassembled WGS sequence"/>
</dbReference>
<dbReference type="EMBL" id="WJJP01000750">
    <property type="protein sequence ID" value="MBD3327534.1"/>
    <property type="molecule type" value="Genomic_DNA"/>
</dbReference>
<evidence type="ECO:0000313" key="6">
    <source>
        <dbReference type="EMBL" id="MBD3327534.1"/>
    </source>
</evidence>
<evidence type="ECO:0000256" key="3">
    <source>
        <dbReference type="ARBA" id="ARBA00022801"/>
    </source>
</evidence>
<organism evidence="6 7">
    <name type="scientific">candidate division KSB3 bacterium</name>
    <dbReference type="NCBI Taxonomy" id="2044937"/>
    <lineage>
        <taxon>Bacteria</taxon>
        <taxon>candidate division KSB3</taxon>
    </lineage>
</organism>
<dbReference type="Gene3D" id="3.90.1720.10">
    <property type="entry name" value="endopeptidase domain like (from Nostoc punctiforme)"/>
    <property type="match status" value="1"/>
</dbReference>
<evidence type="ECO:0000259" key="5">
    <source>
        <dbReference type="PROSITE" id="PS51935"/>
    </source>
</evidence>
<feature type="domain" description="NlpC/P60" evidence="5">
    <location>
        <begin position="213"/>
        <end position="336"/>
    </location>
</feature>
<dbReference type="Pfam" id="PF00877">
    <property type="entry name" value="NLPC_P60"/>
    <property type="match status" value="1"/>
</dbReference>
<gene>
    <name evidence="6" type="ORF">GF339_23315</name>
</gene>
<evidence type="ECO:0000256" key="1">
    <source>
        <dbReference type="ARBA" id="ARBA00007074"/>
    </source>
</evidence>
<keyword evidence="3" id="KW-0378">Hydrolase</keyword>
<sequence>MGLRSIPLQTRRIGLLIICVLFLMGGCASERSSSPHSSSRKTSPETHTPLTAFRFGAIQTTYASVYADSSANSERLSECIYGDIVRIEDETRWWYAVKIGPYPDELAGWVHKSAIVELSPKASYLRERNIMTIVIRQNISQVFVWPSQTINIVMGTELPFIGESDQWYLVRLPNNDIGRIARAAVDPQPAISVPTQPLIHSKQDTQISPQQIVTQRRNIINTAKQFLGKVYVWGGSTPRGFDCSGLSYFVYKLNGIELPRVSWLQFRDDIGTKIKKTHLSHGDLVFFQTYKPGPSHVGIYIGDNQFIHASPRYGVTTSNLDEPYFKRRYVGAKTLFAALSQS</sequence>
<dbReference type="InterPro" id="IPR051202">
    <property type="entry name" value="Peptidase_C40"/>
</dbReference>
<dbReference type="GO" id="GO:0006508">
    <property type="term" value="P:proteolysis"/>
    <property type="evidence" value="ECO:0007669"/>
    <property type="project" value="UniProtKB-KW"/>
</dbReference>
<reference evidence="6" key="1">
    <citation type="submission" date="2019-11" db="EMBL/GenBank/DDBJ databases">
        <title>Microbial mats filling the niche in hypersaline microbial mats.</title>
        <authorList>
            <person name="Wong H.L."/>
            <person name="Macleod F.I."/>
            <person name="White R.A. III"/>
            <person name="Burns B.P."/>
        </authorList>
    </citation>
    <scope>NUCLEOTIDE SEQUENCE</scope>
    <source>
        <strain evidence="6">Rbin_158</strain>
    </source>
</reference>
<dbReference type="PROSITE" id="PS51257">
    <property type="entry name" value="PROKAR_LIPOPROTEIN"/>
    <property type="match status" value="1"/>
</dbReference>
<dbReference type="SUPFAM" id="SSF54001">
    <property type="entry name" value="Cysteine proteinases"/>
    <property type="match status" value="1"/>
</dbReference>
<dbReference type="PANTHER" id="PTHR47053">
    <property type="entry name" value="MUREIN DD-ENDOPEPTIDASE MEPH-RELATED"/>
    <property type="match status" value="1"/>
</dbReference>
<dbReference type="GO" id="GO:0008234">
    <property type="term" value="F:cysteine-type peptidase activity"/>
    <property type="evidence" value="ECO:0007669"/>
    <property type="project" value="UniProtKB-KW"/>
</dbReference>